<comment type="caution">
    <text evidence="1">The sequence shown here is derived from an EMBL/GenBank/DDBJ whole genome shotgun (WGS) entry which is preliminary data.</text>
</comment>
<protein>
    <submittedName>
        <fullName evidence="1">Uncharacterized protein</fullName>
    </submittedName>
</protein>
<name>A0AAD4FI68_9PLEO</name>
<accession>A0AAD4FI68</accession>
<proteinExistence type="predicted"/>
<reference evidence="1" key="1">
    <citation type="submission" date="2021-07" db="EMBL/GenBank/DDBJ databases">
        <title>Genome Resource of American Ginseng Black Spot Pathogen Alternaria panax.</title>
        <authorList>
            <person name="Qiu C."/>
            <person name="Wang W."/>
            <person name="Liu Z."/>
        </authorList>
    </citation>
    <scope>NUCLEOTIDE SEQUENCE</scope>
    <source>
        <strain evidence="1">BNCC115425</strain>
    </source>
</reference>
<dbReference type="Proteomes" id="UP001199106">
    <property type="component" value="Unassembled WGS sequence"/>
</dbReference>
<evidence type="ECO:0000313" key="1">
    <source>
        <dbReference type="EMBL" id="KAG9188029.1"/>
    </source>
</evidence>
<keyword evidence="2" id="KW-1185">Reference proteome</keyword>
<dbReference type="EMBL" id="JAANER010000006">
    <property type="protein sequence ID" value="KAG9188029.1"/>
    <property type="molecule type" value="Genomic_DNA"/>
</dbReference>
<evidence type="ECO:0000313" key="2">
    <source>
        <dbReference type="Proteomes" id="UP001199106"/>
    </source>
</evidence>
<dbReference type="AlphaFoldDB" id="A0AAD4FI68"/>
<sequence length="426" mass="48990">MSQLRITTFADEVLDKIFAYLVDKGDWLALCKAHRSFKASGQRLLFCDIRIPAQHGAHSTGHCSILLWALSTASHLMDLVETLQIDCRLEDDGLVLERDAIRAILSKFQSLQHLIVFIVEQPQWYSKHWTTSFQVAHMLRNETIIKKIIINCPERRLLNIRGLFSLPPVTTLFESLRQVSSVNFKYLETIDFTAKVTAMTARRLGNAHKLEKLRSTWFNGNPLDHVDACIRGLFRTRHTLRKLTILPDAIYGGPTRGWRSADFSLLTDSKTLYVPSQAFFEEVSCSGLKRNPRCAELENRSDVTRLLSPNIQELELWFQYPSGIFATGGKYLRQFQELPEADQIRGFGWTLALLHLESLQKIRLSEVQCGHNDNISFVKGVGGWPTRKHTLPDTVRQAFLEAEAELEIEALELREWKLRCKFENHW</sequence>
<organism evidence="1 2">
    <name type="scientific">Alternaria panax</name>
    <dbReference type="NCBI Taxonomy" id="48097"/>
    <lineage>
        <taxon>Eukaryota</taxon>
        <taxon>Fungi</taxon>
        <taxon>Dikarya</taxon>
        <taxon>Ascomycota</taxon>
        <taxon>Pezizomycotina</taxon>
        <taxon>Dothideomycetes</taxon>
        <taxon>Pleosporomycetidae</taxon>
        <taxon>Pleosporales</taxon>
        <taxon>Pleosporineae</taxon>
        <taxon>Pleosporaceae</taxon>
        <taxon>Alternaria</taxon>
        <taxon>Alternaria sect. Panax</taxon>
    </lineage>
</organism>
<gene>
    <name evidence="1" type="ORF">G6011_01952</name>
</gene>